<feature type="chain" id="PRO_5045532963" evidence="1">
    <location>
        <begin position="24"/>
        <end position="82"/>
    </location>
</feature>
<sequence length="82" mass="8782">MNRLLLCTIVSMCALGLAACASTQGGAGYGAAPGPQPTQKIFERDAAYIAYVERTARMRGIDVRWVNPPVKRVARNGDSEAQ</sequence>
<dbReference type="PROSITE" id="PS51257">
    <property type="entry name" value="PROKAR_LIPOPROTEIN"/>
    <property type="match status" value="1"/>
</dbReference>
<protein>
    <submittedName>
        <fullName evidence="2">Uncharacterized protein</fullName>
    </submittedName>
</protein>
<name>A0ABV4HQL3_9GAMM</name>
<reference evidence="2 3" key="1">
    <citation type="submission" date="2024-07" db="EMBL/GenBank/DDBJ databases">
        <title>Luteimonas salilacus sp. nov., isolated from the shore soil of Salt Lake in Tibet of China.</title>
        <authorList>
            <person name="Zhang X."/>
            <person name="Li A."/>
        </authorList>
    </citation>
    <scope>NUCLEOTIDE SEQUENCE [LARGE SCALE GENOMIC DNA]</scope>
    <source>
        <strain evidence="2 3">B3-2-R+30</strain>
    </source>
</reference>
<evidence type="ECO:0000256" key="1">
    <source>
        <dbReference type="SAM" id="SignalP"/>
    </source>
</evidence>
<gene>
    <name evidence="2" type="ORF">AB6713_10310</name>
</gene>
<evidence type="ECO:0000313" key="2">
    <source>
        <dbReference type="EMBL" id="MEZ0475004.1"/>
    </source>
</evidence>
<organism evidence="2 3">
    <name type="scientific">Luteimonas salinilitoris</name>
    <dbReference type="NCBI Taxonomy" id="3237697"/>
    <lineage>
        <taxon>Bacteria</taxon>
        <taxon>Pseudomonadati</taxon>
        <taxon>Pseudomonadota</taxon>
        <taxon>Gammaproteobacteria</taxon>
        <taxon>Lysobacterales</taxon>
        <taxon>Lysobacteraceae</taxon>
        <taxon>Luteimonas</taxon>
    </lineage>
</organism>
<dbReference type="RefSeq" id="WP_370564940.1">
    <property type="nucleotide sequence ID" value="NZ_JBFWIB010000011.1"/>
</dbReference>
<keyword evidence="3" id="KW-1185">Reference proteome</keyword>
<evidence type="ECO:0000313" key="3">
    <source>
        <dbReference type="Proteomes" id="UP001566331"/>
    </source>
</evidence>
<keyword evidence="1" id="KW-0732">Signal</keyword>
<comment type="caution">
    <text evidence="2">The sequence shown here is derived from an EMBL/GenBank/DDBJ whole genome shotgun (WGS) entry which is preliminary data.</text>
</comment>
<proteinExistence type="predicted"/>
<dbReference type="EMBL" id="JBFWIC010000012">
    <property type="protein sequence ID" value="MEZ0475004.1"/>
    <property type="molecule type" value="Genomic_DNA"/>
</dbReference>
<dbReference type="Proteomes" id="UP001566331">
    <property type="component" value="Unassembled WGS sequence"/>
</dbReference>
<accession>A0ABV4HQL3</accession>
<feature type="signal peptide" evidence="1">
    <location>
        <begin position="1"/>
        <end position="23"/>
    </location>
</feature>